<sequence>MQGKTKKSASLLCCHCGRSPTPKRQKHLSPAFESYLGGQFDKGTALHRSVQKHITDIEAEVAGLDQDIIHTEIHLRELRASRERAHEAARRHRTLTSRFYSLPIDVLIKIFMLFTHHCSTFDRALWTADKDEKQGPWLLAQVCSWWRAIANGTPMLWASMLIHGASPRPLIEMALERVGHAPINLAFAVSKGTPATELLLRKSSQFRDLFFAKDATDMLSLLGKPESLGTMPMLKRVTIMDAYVQDGHIFSYLEPFRDCTTLEYLVLQLTHKYHPDPVPPPNSKPSQYERFKLFKNLKRLSMLESFCPLILPHCRDLEGLIVFGCPSSHQALGRLPVPEKVITLPSLTLFHTYDDSKILSSLNCPSLTDLDTVGTVRDALEPFLRRSECPLQTLDIEHPFSCWSSSIPAFNDTLTSLALWPVSGSTTWRTHLAQDVVPHLVDGTFPNLKRLQIRGPYVRECANWDMFGRLVEKRCVRPTKMAPGAFIGHLHIAVDMVDAPPRFMQTMFSKREMASSLLVKKLASLKHQPGGPPSSLSAEWEPGNQRIIVKIEYNAGKEI</sequence>
<dbReference type="Gene3D" id="3.80.10.10">
    <property type="entry name" value="Ribonuclease Inhibitor"/>
    <property type="match status" value="1"/>
</dbReference>
<dbReference type="InterPro" id="IPR032675">
    <property type="entry name" value="LRR_dom_sf"/>
</dbReference>
<dbReference type="SUPFAM" id="SSF52047">
    <property type="entry name" value="RNI-like"/>
    <property type="match status" value="1"/>
</dbReference>
<evidence type="ECO:0000313" key="1">
    <source>
        <dbReference type="EMBL" id="KIY74079.1"/>
    </source>
</evidence>
<protein>
    <recommendedName>
        <fullName evidence="3">F-box domain-containing protein</fullName>
    </recommendedName>
</protein>
<dbReference type="Proteomes" id="UP000054007">
    <property type="component" value="Unassembled WGS sequence"/>
</dbReference>
<keyword evidence="2" id="KW-1185">Reference proteome</keyword>
<accession>A0A0D7BV70</accession>
<proteinExistence type="predicted"/>
<evidence type="ECO:0000313" key="2">
    <source>
        <dbReference type="Proteomes" id="UP000054007"/>
    </source>
</evidence>
<dbReference type="STRING" id="1314674.A0A0D7BV70"/>
<gene>
    <name evidence="1" type="ORF">CYLTODRAFT_484834</name>
</gene>
<dbReference type="AlphaFoldDB" id="A0A0D7BV70"/>
<reference evidence="1 2" key="1">
    <citation type="journal article" date="2015" name="Fungal Genet. Biol.">
        <title>Evolution of novel wood decay mechanisms in Agaricales revealed by the genome sequences of Fistulina hepatica and Cylindrobasidium torrendii.</title>
        <authorList>
            <person name="Floudas D."/>
            <person name="Held B.W."/>
            <person name="Riley R."/>
            <person name="Nagy L.G."/>
            <person name="Koehler G."/>
            <person name="Ransdell A.S."/>
            <person name="Younus H."/>
            <person name="Chow J."/>
            <person name="Chiniquy J."/>
            <person name="Lipzen A."/>
            <person name="Tritt A."/>
            <person name="Sun H."/>
            <person name="Haridas S."/>
            <person name="LaButti K."/>
            <person name="Ohm R.A."/>
            <person name="Kues U."/>
            <person name="Blanchette R.A."/>
            <person name="Grigoriev I.V."/>
            <person name="Minto R.E."/>
            <person name="Hibbett D.S."/>
        </authorList>
    </citation>
    <scope>NUCLEOTIDE SEQUENCE [LARGE SCALE GENOMIC DNA]</scope>
    <source>
        <strain evidence="1 2">FP15055 ss-10</strain>
    </source>
</reference>
<dbReference type="OrthoDB" id="3038759at2759"/>
<name>A0A0D7BV70_9AGAR</name>
<dbReference type="EMBL" id="KN880432">
    <property type="protein sequence ID" value="KIY74079.1"/>
    <property type="molecule type" value="Genomic_DNA"/>
</dbReference>
<organism evidence="1 2">
    <name type="scientific">Cylindrobasidium torrendii FP15055 ss-10</name>
    <dbReference type="NCBI Taxonomy" id="1314674"/>
    <lineage>
        <taxon>Eukaryota</taxon>
        <taxon>Fungi</taxon>
        <taxon>Dikarya</taxon>
        <taxon>Basidiomycota</taxon>
        <taxon>Agaricomycotina</taxon>
        <taxon>Agaricomycetes</taxon>
        <taxon>Agaricomycetidae</taxon>
        <taxon>Agaricales</taxon>
        <taxon>Marasmiineae</taxon>
        <taxon>Physalacriaceae</taxon>
        <taxon>Cylindrobasidium</taxon>
    </lineage>
</organism>
<evidence type="ECO:0008006" key="3">
    <source>
        <dbReference type="Google" id="ProtNLM"/>
    </source>
</evidence>